<feature type="transmembrane region" description="Helical" evidence="7">
    <location>
        <begin position="38"/>
        <end position="57"/>
    </location>
</feature>
<feature type="transmembrane region" description="Helical" evidence="7">
    <location>
        <begin position="319"/>
        <end position="340"/>
    </location>
</feature>
<dbReference type="PANTHER" id="PTHR40074:SF2">
    <property type="entry name" value="O-ACETYLTRANSFERASE WECH"/>
    <property type="match status" value="1"/>
</dbReference>
<organism evidence="9">
    <name type="scientific">uncultured Lysobacter sp</name>
    <dbReference type="NCBI Taxonomy" id="271060"/>
    <lineage>
        <taxon>Bacteria</taxon>
        <taxon>Pseudomonadati</taxon>
        <taxon>Pseudomonadota</taxon>
        <taxon>Gammaproteobacteria</taxon>
        <taxon>Lysobacterales</taxon>
        <taxon>Lysobacteraceae</taxon>
        <taxon>Lysobacter</taxon>
        <taxon>environmental samples</taxon>
    </lineage>
</organism>
<evidence type="ECO:0000256" key="7">
    <source>
        <dbReference type="SAM" id="Phobius"/>
    </source>
</evidence>
<dbReference type="EMBL" id="CADCUA010000285">
    <property type="protein sequence ID" value="CAA9317317.1"/>
    <property type="molecule type" value="Genomic_DNA"/>
</dbReference>
<evidence type="ECO:0000256" key="1">
    <source>
        <dbReference type="ARBA" id="ARBA00004651"/>
    </source>
</evidence>
<dbReference type="AlphaFoldDB" id="A0A6J4KYA0"/>
<evidence type="ECO:0000256" key="2">
    <source>
        <dbReference type="ARBA" id="ARBA00007400"/>
    </source>
</evidence>
<feature type="transmembrane region" description="Helical" evidence="7">
    <location>
        <begin position="251"/>
        <end position="269"/>
    </location>
</feature>
<comment type="subcellular location">
    <subcellularLocation>
        <location evidence="1">Cell membrane</location>
        <topology evidence="1">Multi-pass membrane protein</topology>
    </subcellularLocation>
</comment>
<feature type="transmembrane region" description="Helical" evidence="7">
    <location>
        <begin position="120"/>
        <end position="143"/>
    </location>
</feature>
<gene>
    <name evidence="9" type="ORF">AVDCRST_MAG71-1075</name>
</gene>
<dbReference type="GO" id="GO:0016413">
    <property type="term" value="F:O-acetyltransferase activity"/>
    <property type="evidence" value="ECO:0007669"/>
    <property type="project" value="TreeGrafter"/>
</dbReference>
<keyword evidence="5 7" id="KW-1133">Transmembrane helix</keyword>
<feature type="transmembrane region" description="Helical" evidence="7">
    <location>
        <begin position="77"/>
        <end position="100"/>
    </location>
</feature>
<feature type="transmembrane region" description="Helical" evidence="7">
    <location>
        <begin position="194"/>
        <end position="216"/>
    </location>
</feature>
<evidence type="ECO:0000256" key="5">
    <source>
        <dbReference type="ARBA" id="ARBA00022989"/>
    </source>
</evidence>
<dbReference type="PANTHER" id="PTHR40074">
    <property type="entry name" value="O-ACETYLTRANSFERASE WECH"/>
    <property type="match status" value="1"/>
</dbReference>
<keyword evidence="4 7" id="KW-0812">Transmembrane</keyword>
<dbReference type="GO" id="GO:0005886">
    <property type="term" value="C:plasma membrane"/>
    <property type="evidence" value="ECO:0007669"/>
    <property type="project" value="UniProtKB-SubCell"/>
</dbReference>
<evidence type="ECO:0000256" key="6">
    <source>
        <dbReference type="ARBA" id="ARBA00023136"/>
    </source>
</evidence>
<feature type="domain" description="Acyltransferase 3" evidence="8">
    <location>
        <begin position="32"/>
        <end position="370"/>
    </location>
</feature>
<dbReference type="InterPro" id="IPR002656">
    <property type="entry name" value="Acyl_transf_3_dom"/>
</dbReference>
<keyword evidence="3" id="KW-1003">Cell membrane</keyword>
<feature type="transmembrane region" description="Helical" evidence="7">
    <location>
        <begin position="352"/>
        <end position="374"/>
    </location>
</feature>
<dbReference type="Pfam" id="PF01757">
    <property type="entry name" value="Acyl_transf_3"/>
    <property type="match status" value="1"/>
</dbReference>
<keyword evidence="6 7" id="KW-0472">Membrane</keyword>
<dbReference type="GO" id="GO:0009246">
    <property type="term" value="P:enterobacterial common antigen biosynthetic process"/>
    <property type="evidence" value="ECO:0007669"/>
    <property type="project" value="TreeGrafter"/>
</dbReference>
<feature type="transmembrane region" description="Helical" evidence="7">
    <location>
        <begin position="222"/>
        <end position="239"/>
    </location>
</feature>
<name>A0A6J4KYA0_9GAMM</name>
<reference evidence="9" key="1">
    <citation type="submission" date="2020-02" db="EMBL/GenBank/DDBJ databases">
        <authorList>
            <person name="Meier V. D."/>
        </authorList>
    </citation>
    <scope>NUCLEOTIDE SEQUENCE</scope>
    <source>
        <strain evidence="9">AVDCRST_MAG71</strain>
    </source>
</reference>
<proteinExistence type="inferred from homology"/>
<evidence type="ECO:0000259" key="8">
    <source>
        <dbReference type="Pfam" id="PF01757"/>
    </source>
</evidence>
<evidence type="ECO:0000313" key="9">
    <source>
        <dbReference type="EMBL" id="CAA9317317.1"/>
    </source>
</evidence>
<sequence length="408" mass="45032">MKALTQYLPIDRFALWLRAGAAPLAEADLSRAISVARIVLIAGLVFLHFGAFPSATVSPFDGMNPAIHPVATFVNSFVLFFFFSAVPLLSMVSGWLYFTFDDAQAAGALRERITRRLGSLYLPLVFWNALYLFLAVLLLAFWPGSPVLGEFNIDPLESRPARFFNAVFAITHHPIAFQFWFVRDLLVTVLISPLLWFALRHAPYIGAAALGLSWLAGNDLGIFFRADVALFFYLGGLVRMRRLPLEIGPRAGTILLMIYIVLVALRAMAPAFMDITPNRPELLDVATRAMRLIGVLACWSVVCRLAATASGRNIARYGGLSFFLFATHFPMIAAAKHLLWPLLPVQNDFWMIVHYVTSVALTVLVGLSLAMVFARFAPKIFALMNGGREIPIGRAQTQVKSPSGAARV</sequence>
<evidence type="ECO:0000256" key="4">
    <source>
        <dbReference type="ARBA" id="ARBA00022692"/>
    </source>
</evidence>
<feature type="transmembrane region" description="Helical" evidence="7">
    <location>
        <begin position="163"/>
        <end position="182"/>
    </location>
</feature>
<accession>A0A6J4KYA0</accession>
<protein>
    <recommendedName>
        <fullName evidence="8">Acyltransferase 3 domain-containing protein</fullName>
    </recommendedName>
</protein>
<evidence type="ECO:0000256" key="3">
    <source>
        <dbReference type="ARBA" id="ARBA00022475"/>
    </source>
</evidence>
<comment type="similarity">
    <text evidence="2">Belongs to the acyltransferase 3 family.</text>
</comment>
<feature type="transmembrane region" description="Helical" evidence="7">
    <location>
        <begin position="289"/>
        <end position="307"/>
    </location>
</feature>